<reference evidence="8 9" key="1">
    <citation type="submission" date="2007-05" db="EMBL/GenBank/DDBJ databases">
        <title>Complete sequence of Geobacter uraniireducens Rf4.</title>
        <authorList>
            <consortium name="US DOE Joint Genome Institute"/>
            <person name="Copeland A."/>
            <person name="Lucas S."/>
            <person name="Lapidus A."/>
            <person name="Barry K."/>
            <person name="Detter J.C."/>
            <person name="Glavina del Rio T."/>
            <person name="Hammon N."/>
            <person name="Israni S."/>
            <person name="Dalin E."/>
            <person name="Tice H."/>
            <person name="Pitluck S."/>
            <person name="Chertkov O."/>
            <person name="Brettin T."/>
            <person name="Bruce D."/>
            <person name="Han C."/>
            <person name="Schmutz J."/>
            <person name="Larimer F."/>
            <person name="Land M."/>
            <person name="Hauser L."/>
            <person name="Kyrpides N."/>
            <person name="Mikhailova N."/>
            <person name="Shelobolina E."/>
            <person name="Aklujkar M."/>
            <person name="Lovley D."/>
            <person name="Richardson P."/>
        </authorList>
    </citation>
    <scope>NUCLEOTIDE SEQUENCE [LARGE SCALE GENOMIC DNA]</scope>
    <source>
        <strain evidence="8 9">Rf4</strain>
    </source>
</reference>
<gene>
    <name evidence="8" type="ordered locus">Gura_1251</name>
</gene>
<dbReference type="InterPro" id="IPR011067">
    <property type="entry name" value="Plasmid_toxin/cell-grow_inhib"/>
</dbReference>
<dbReference type="Pfam" id="PF01845">
    <property type="entry name" value="CcdB"/>
    <property type="match status" value="1"/>
</dbReference>
<evidence type="ECO:0000256" key="1">
    <source>
        <dbReference type="ARBA" id="ARBA00005230"/>
    </source>
</evidence>
<dbReference type="GO" id="GO:0006276">
    <property type="term" value="P:plasmid maintenance"/>
    <property type="evidence" value="ECO:0007669"/>
    <property type="project" value="InterPro"/>
</dbReference>
<dbReference type="EMBL" id="CP000698">
    <property type="protein sequence ID" value="ABQ25455.1"/>
    <property type="molecule type" value="Genomic_DNA"/>
</dbReference>
<accession>A5GAE7</accession>
<dbReference type="AlphaFoldDB" id="A5GAE7"/>
<evidence type="ECO:0000256" key="5">
    <source>
        <dbReference type="ARBA" id="ARBA00023163"/>
    </source>
</evidence>
<name>A5GAE7_GEOUR</name>
<dbReference type="InterPro" id="IPR002712">
    <property type="entry name" value="CcdB"/>
</dbReference>
<keyword evidence="3" id="KW-0678">Repressor</keyword>
<dbReference type="HOGENOM" id="CLU_158043_1_1_7"/>
<dbReference type="KEGG" id="gur:Gura_1251"/>
<sequence length="104" mass="11435">MAQFDVYDNPNPETKESVPYLLDVQSELLNHLATRVVVPLLAASAMGKPAIHLNPRFTIRRSAVVMSTAELAGVSLHALGDKVTSLKERREEIIAALDFLFTGF</sequence>
<organism evidence="8 9">
    <name type="scientific">Geotalea uraniireducens (strain Rf4)</name>
    <name type="common">Geobacter uraniireducens</name>
    <dbReference type="NCBI Taxonomy" id="351605"/>
    <lineage>
        <taxon>Bacteria</taxon>
        <taxon>Pseudomonadati</taxon>
        <taxon>Thermodesulfobacteriota</taxon>
        <taxon>Desulfuromonadia</taxon>
        <taxon>Geobacterales</taxon>
        <taxon>Geobacteraceae</taxon>
        <taxon>Geotalea</taxon>
    </lineage>
</organism>
<dbReference type="STRING" id="351605.Gura_1251"/>
<evidence type="ECO:0000256" key="4">
    <source>
        <dbReference type="ARBA" id="ARBA00023015"/>
    </source>
</evidence>
<evidence type="ECO:0000256" key="3">
    <source>
        <dbReference type="ARBA" id="ARBA00022491"/>
    </source>
</evidence>
<dbReference type="RefSeq" id="WP_011938173.1">
    <property type="nucleotide sequence ID" value="NC_009483.1"/>
</dbReference>
<proteinExistence type="inferred from homology"/>
<dbReference type="OrthoDB" id="9813510at2"/>
<dbReference type="SUPFAM" id="SSF50118">
    <property type="entry name" value="Cell growth inhibitor/plasmid maintenance toxic component"/>
    <property type="match status" value="1"/>
</dbReference>
<dbReference type="Proteomes" id="UP000006695">
    <property type="component" value="Chromosome"/>
</dbReference>
<evidence type="ECO:0000256" key="6">
    <source>
        <dbReference type="ARBA" id="ARBA00029628"/>
    </source>
</evidence>
<comment type="similarity">
    <text evidence="1">Belongs to the CcdB toxin family.</text>
</comment>
<evidence type="ECO:0000256" key="2">
    <source>
        <dbReference type="ARBA" id="ARBA00015075"/>
    </source>
</evidence>
<evidence type="ECO:0000256" key="7">
    <source>
        <dbReference type="ARBA" id="ARBA00033135"/>
    </source>
</evidence>
<keyword evidence="4" id="KW-0805">Transcription regulation</keyword>
<keyword evidence="9" id="KW-1185">Reference proteome</keyword>
<dbReference type="Gene3D" id="2.30.30.110">
    <property type="match status" value="1"/>
</dbReference>
<evidence type="ECO:0000313" key="8">
    <source>
        <dbReference type="EMBL" id="ABQ25455.1"/>
    </source>
</evidence>
<protein>
    <recommendedName>
        <fullName evidence="2">Toxin CcdB</fullName>
    </recommendedName>
    <alternativeName>
        <fullName evidence="7">Cytotoxic protein CcdB</fullName>
    </alternativeName>
    <alternativeName>
        <fullName evidence="6">Protein LetD</fullName>
    </alternativeName>
</protein>
<keyword evidence="5" id="KW-0804">Transcription</keyword>
<evidence type="ECO:0000313" key="9">
    <source>
        <dbReference type="Proteomes" id="UP000006695"/>
    </source>
</evidence>
<dbReference type="GO" id="GO:0008657">
    <property type="term" value="F:DNA topoisomerase type II (double strand cut, ATP-hydrolyzing) inhibitor activity"/>
    <property type="evidence" value="ECO:0007669"/>
    <property type="project" value="InterPro"/>
</dbReference>